<feature type="compositionally biased region" description="Basic and acidic residues" evidence="1">
    <location>
        <begin position="313"/>
        <end position="333"/>
    </location>
</feature>
<feature type="region of interest" description="Disordered" evidence="1">
    <location>
        <begin position="821"/>
        <end position="841"/>
    </location>
</feature>
<feature type="region of interest" description="Disordered" evidence="1">
    <location>
        <begin position="190"/>
        <end position="213"/>
    </location>
</feature>
<dbReference type="WBParaSite" id="SPAL_0001557100.1">
    <property type="protein sequence ID" value="SPAL_0001557100.1"/>
    <property type="gene ID" value="SPAL_0001557100"/>
</dbReference>
<feature type="compositionally biased region" description="Polar residues" evidence="1">
    <location>
        <begin position="61"/>
        <end position="85"/>
    </location>
</feature>
<feature type="compositionally biased region" description="Polar residues" evidence="1">
    <location>
        <begin position="190"/>
        <end position="209"/>
    </location>
</feature>
<feature type="compositionally biased region" description="Low complexity" evidence="1">
    <location>
        <begin position="403"/>
        <end position="418"/>
    </location>
</feature>
<reference evidence="3" key="1">
    <citation type="submission" date="2017-02" db="UniProtKB">
        <authorList>
            <consortium name="WormBaseParasite"/>
        </authorList>
    </citation>
    <scope>IDENTIFICATION</scope>
</reference>
<organism evidence="2 3">
    <name type="scientific">Strongyloides papillosus</name>
    <name type="common">Intestinal threadworm</name>
    <dbReference type="NCBI Taxonomy" id="174720"/>
    <lineage>
        <taxon>Eukaryota</taxon>
        <taxon>Metazoa</taxon>
        <taxon>Ecdysozoa</taxon>
        <taxon>Nematoda</taxon>
        <taxon>Chromadorea</taxon>
        <taxon>Rhabditida</taxon>
        <taxon>Tylenchina</taxon>
        <taxon>Panagrolaimomorpha</taxon>
        <taxon>Strongyloidoidea</taxon>
        <taxon>Strongyloididae</taxon>
        <taxon>Strongyloides</taxon>
    </lineage>
</organism>
<proteinExistence type="predicted"/>
<evidence type="ECO:0000313" key="3">
    <source>
        <dbReference type="WBParaSite" id="SPAL_0001557100.1"/>
    </source>
</evidence>
<sequence length="861" mass="96865">MWNSGSNSDQPNTGNGFNTGNFSNLNQKSSPWNQGVAGSQNESLPLQPNGKYNGSGWMKQNMDQGQQMSSDFQNTQSGGSNIRNGSLTSQNNWNMALNNNWSKNPPVGSYADHVKKNMASGHPNTPYNHRVSQMQRLDVNSPLYDPTQSWNAGKVNQEVPWDGVHVNDGTSNTWNQNTGVGEYGKVSPAKNQQPMIGHWNKNTSSNNKVNPEPSPDMVWQNPDSEECKKQTPDNGTNFWGKPDDHLHIKRWVIGSGDPFFDQAEIDSYCTEDWSKIDFKGTKDGVIGSHLYTIFSEEENKKESEKNNNSNKVNSKDWSKENNEFHHEKNDSKNHSNIPPVFGKKDIDTLNCEVPLEAQFNELNTGNDANLKSGNTGQGQTGGLQIETKDSNSRVSQTISNNQSPSDINNEIPNNSPSSFTKSRLYQWKNGNAARGDFDTISSPRCGNGLSSDNNNKQILNQQLFEFLPSEASQTPFDLNNTFPNSVNNFTGFGNFMNNIEMGNAFANQFAGPSGIPCVPNISSNQMHSQRISREVPQNNLLQARNDSQIKENQHSEVMQRIHFATVYAQVNKIRDPHQIFSMIFMNRENATIWNMLVGRLYMSMEFYHIFNSNCQMNLWPIFQRSHVCPLWIAIQHIEVPDMQIRSVIKNWGEILYFPVKLPYFTVFKINSPLVHSIRSFRNDMINRYPTTSLSLLNDDSMKVMVEMLSQKRTPFISDPQSAPIQIPIQIPQQIQQSLLQSTYSDFMGMMNPINTGNPLQTINDGVNFSNMPWSTSDCSQEGGNQCYTTSPSTSFNRNPIWGQNMHQWQGNDSNITLLNSDNTPSTSSWNTNMGGYGSIHNEGSQSSFNNTFCSGNSNHPF</sequence>
<feature type="compositionally biased region" description="Low complexity" evidence="1">
    <location>
        <begin position="12"/>
        <end position="26"/>
    </location>
</feature>
<feature type="region of interest" description="Disordered" evidence="1">
    <location>
        <begin position="364"/>
        <end position="421"/>
    </location>
</feature>
<dbReference type="Proteomes" id="UP000046392">
    <property type="component" value="Unplaced"/>
</dbReference>
<feature type="compositionally biased region" description="Polar residues" evidence="1">
    <location>
        <begin position="821"/>
        <end position="833"/>
    </location>
</feature>
<keyword evidence="2" id="KW-1185">Reference proteome</keyword>
<accession>A0A0N5CCG2</accession>
<evidence type="ECO:0000256" key="1">
    <source>
        <dbReference type="SAM" id="MobiDB-lite"/>
    </source>
</evidence>
<feature type="region of interest" description="Disordered" evidence="1">
    <location>
        <begin position="297"/>
        <end position="341"/>
    </location>
</feature>
<feature type="compositionally biased region" description="Polar residues" evidence="1">
    <location>
        <begin position="392"/>
        <end position="402"/>
    </location>
</feature>
<feature type="compositionally biased region" description="Polar residues" evidence="1">
    <location>
        <begin position="27"/>
        <end position="52"/>
    </location>
</feature>
<dbReference type="AlphaFoldDB" id="A0A0N5CCG2"/>
<protein>
    <submittedName>
        <fullName evidence="3">Protein Gawky</fullName>
    </submittedName>
</protein>
<feature type="compositionally biased region" description="Polar residues" evidence="1">
    <location>
        <begin position="1"/>
        <end position="11"/>
    </location>
</feature>
<name>A0A0N5CCG2_STREA</name>
<evidence type="ECO:0000313" key="2">
    <source>
        <dbReference type="Proteomes" id="UP000046392"/>
    </source>
</evidence>
<feature type="region of interest" description="Disordered" evidence="1">
    <location>
        <begin position="1"/>
        <end position="85"/>
    </location>
</feature>